<feature type="domain" description="Amidohydrolase 3" evidence="2">
    <location>
        <begin position="404"/>
        <end position="463"/>
    </location>
</feature>
<gene>
    <name evidence="3" type="ordered locus">Isop_1260</name>
</gene>
<feature type="compositionally biased region" description="Polar residues" evidence="1">
    <location>
        <begin position="265"/>
        <end position="278"/>
    </location>
</feature>
<dbReference type="GO" id="GO:0016810">
    <property type="term" value="F:hydrolase activity, acting on carbon-nitrogen (but not peptide) bonds"/>
    <property type="evidence" value="ECO:0007669"/>
    <property type="project" value="InterPro"/>
</dbReference>
<dbReference type="AlphaFoldDB" id="E8R6E5"/>
<dbReference type="STRING" id="575540.Isop_1260"/>
<accession>E8R6E5</accession>
<dbReference type="Pfam" id="PF07969">
    <property type="entry name" value="Amidohydro_3"/>
    <property type="match status" value="1"/>
</dbReference>
<dbReference type="InterPro" id="IPR013108">
    <property type="entry name" value="Amidohydro_3"/>
</dbReference>
<dbReference type="RefSeq" id="WP_013564135.1">
    <property type="nucleotide sequence ID" value="NC_014962.1"/>
</dbReference>
<dbReference type="EMBL" id="CP002353">
    <property type="protein sequence ID" value="ADV61846.1"/>
    <property type="molecule type" value="Genomic_DNA"/>
</dbReference>
<organism evidence="3 4">
    <name type="scientific">Isosphaera pallida (strain ATCC 43644 / DSM 9630 / IS1B)</name>
    <dbReference type="NCBI Taxonomy" id="575540"/>
    <lineage>
        <taxon>Bacteria</taxon>
        <taxon>Pseudomonadati</taxon>
        <taxon>Planctomycetota</taxon>
        <taxon>Planctomycetia</taxon>
        <taxon>Isosphaerales</taxon>
        <taxon>Isosphaeraceae</taxon>
        <taxon>Isosphaera</taxon>
    </lineage>
</organism>
<evidence type="ECO:0000313" key="4">
    <source>
        <dbReference type="Proteomes" id="UP000008631"/>
    </source>
</evidence>
<dbReference type="PANTHER" id="PTHR43135:SF3">
    <property type="entry name" value="ALPHA-D-RIBOSE 1-METHYLPHOSPHONATE 5-TRIPHOSPHATE DIPHOSPHATASE"/>
    <property type="match status" value="1"/>
</dbReference>
<dbReference type="InterPro" id="IPR011059">
    <property type="entry name" value="Metal-dep_hydrolase_composite"/>
</dbReference>
<feature type="region of interest" description="Disordered" evidence="1">
    <location>
        <begin position="223"/>
        <end position="279"/>
    </location>
</feature>
<protein>
    <submittedName>
        <fullName evidence="3">Amidohydrolase</fullName>
    </submittedName>
</protein>
<dbReference type="Proteomes" id="UP000008631">
    <property type="component" value="Chromosome"/>
</dbReference>
<dbReference type="InParanoid" id="E8R6E5"/>
<dbReference type="SUPFAM" id="SSF51338">
    <property type="entry name" value="Composite domain of metallo-dependent hydrolases"/>
    <property type="match status" value="1"/>
</dbReference>
<dbReference type="HOGENOM" id="CLU_046987_1_0_0"/>
<proteinExistence type="predicted"/>
<name>E8R6E5_ISOPI</name>
<dbReference type="InterPro" id="IPR051781">
    <property type="entry name" value="Metallo-dep_Hydrolase"/>
</dbReference>
<dbReference type="eggNOG" id="COG1228">
    <property type="taxonomic scope" value="Bacteria"/>
</dbReference>
<dbReference type="OrthoDB" id="260619at2"/>
<evidence type="ECO:0000259" key="2">
    <source>
        <dbReference type="Pfam" id="PF07969"/>
    </source>
</evidence>
<keyword evidence="4" id="KW-1185">Reference proteome</keyword>
<sequence length="482" mass="51279">MTATPTMTMHTALTDLAMSGLENRVTRVRWGIAAIVVAAVLGGSGPIAQAQSSGSIAFTGGRVIPVMGDPIDNAALVIREGRIAALGPVDQVTIPVEARVIDATGKTLIPGLIEVHTTSGQDAVNEINPNVPFLSVLDGINPGLPFFEDALRNGVTAAAIFPGDNTLIGGQGAVVKTAGTYVNDMTIVRNAGLKISLRPASGRGRMAQLARLRFELTKAREQIENDEKERKSQAEKEEANKGAEADKQDETNKEETKKQETSQDAASPSSGEDTANSADEQRAALVSLLKKQVPAFVSCDQAMDVPVALALANEFGFEPILVLGRDCYKAAQLIGKSKTPAILPPDLIFWETDPRTGEDLKRVLPEIFLDAGVPLLFQTSSTSSATLGSNFLWYQAALATRSGLTDAQALAAITLEPAKLLKIDNFVGSLEVGKDGDVVMLSGDPLKVGTWVELTVVNGRVVYDRSNDDKLKRLLEPVKETK</sequence>
<dbReference type="SUPFAM" id="SSF51556">
    <property type="entry name" value="Metallo-dependent hydrolases"/>
    <property type="match status" value="1"/>
</dbReference>
<reference evidence="3 4" key="2">
    <citation type="journal article" date="2011" name="Stand. Genomic Sci.">
        <title>Complete genome sequence of Isosphaera pallida type strain (IS1B).</title>
        <authorList>
            <consortium name="US DOE Joint Genome Institute (JGI-PGF)"/>
            <person name="Goker M."/>
            <person name="Cleland D."/>
            <person name="Saunders E."/>
            <person name="Lapidus A."/>
            <person name="Nolan M."/>
            <person name="Lucas S."/>
            <person name="Hammon N."/>
            <person name="Deshpande S."/>
            <person name="Cheng J.F."/>
            <person name="Tapia R."/>
            <person name="Han C."/>
            <person name="Goodwin L."/>
            <person name="Pitluck S."/>
            <person name="Liolios K."/>
            <person name="Pagani I."/>
            <person name="Ivanova N."/>
            <person name="Mavromatis K."/>
            <person name="Pati A."/>
            <person name="Chen A."/>
            <person name="Palaniappan K."/>
            <person name="Land M."/>
            <person name="Hauser L."/>
            <person name="Chang Y.J."/>
            <person name="Jeffries C.D."/>
            <person name="Detter J.C."/>
            <person name="Beck B."/>
            <person name="Woyke T."/>
            <person name="Bristow J."/>
            <person name="Eisen J.A."/>
            <person name="Markowitz V."/>
            <person name="Hugenholtz P."/>
            <person name="Kyrpides N.C."/>
            <person name="Klenk H.P."/>
        </authorList>
    </citation>
    <scope>NUCLEOTIDE SEQUENCE [LARGE SCALE GENOMIC DNA]</scope>
    <source>
        <strain evidence="4">ATCC 43644 / DSM 9630 / IS1B</strain>
    </source>
</reference>
<evidence type="ECO:0000256" key="1">
    <source>
        <dbReference type="SAM" id="MobiDB-lite"/>
    </source>
</evidence>
<dbReference type="InterPro" id="IPR032466">
    <property type="entry name" value="Metal_Hydrolase"/>
</dbReference>
<dbReference type="PANTHER" id="PTHR43135">
    <property type="entry name" value="ALPHA-D-RIBOSE 1-METHYLPHOSPHONATE 5-TRIPHOSPHATE DIPHOSPHATASE"/>
    <property type="match status" value="1"/>
</dbReference>
<dbReference type="Gene3D" id="3.20.20.140">
    <property type="entry name" value="Metal-dependent hydrolases"/>
    <property type="match status" value="1"/>
</dbReference>
<reference key="1">
    <citation type="submission" date="2010-11" db="EMBL/GenBank/DDBJ databases">
        <title>The complete sequence of chromosome of Isophaera pallida ATCC 43644.</title>
        <authorList>
            <consortium name="US DOE Joint Genome Institute (JGI-PGF)"/>
            <person name="Lucas S."/>
            <person name="Copeland A."/>
            <person name="Lapidus A."/>
            <person name="Bruce D."/>
            <person name="Goodwin L."/>
            <person name="Pitluck S."/>
            <person name="Kyrpides N."/>
            <person name="Mavromatis K."/>
            <person name="Pagani I."/>
            <person name="Ivanova N."/>
            <person name="Saunders E."/>
            <person name="Brettin T."/>
            <person name="Detter J.C."/>
            <person name="Han C."/>
            <person name="Tapia R."/>
            <person name="Land M."/>
            <person name="Hauser L."/>
            <person name="Markowitz V."/>
            <person name="Cheng J.-F."/>
            <person name="Hugenholtz P."/>
            <person name="Woyke T."/>
            <person name="Wu D."/>
            <person name="Eisen J.A."/>
        </authorList>
    </citation>
    <scope>NUCLEOTIDE SEQUENCE</scope>
    <source>
        <strain>ATCC 43644</strain>
    </source>
</reference>
<feature type="compositionally biased region" description="Basic and acidic residues" evidence="1">
    <location>
        <begin position="223"/>
        <end position="261"/>
    </location>
</feature>
<dbReference type="KEGG" id="ipa:Isop_1260"/>
<evidence type="ECO:0000313" key="3">
    <source>
        <dbReference type="EMBL" id="ADV61846.1"/>
    </source>
</evidence>